<dbReference type="OrthoDB" id="9794178at2"/>
<dbReference type="PANTHER" id="PTHR35303:SF5">
    <property type="entry name" value="OS02G0197800 PROTEIN"/>
    <property type="match status" value="1"/>
</dbReference>
<dbReference type="Pfam" id="PF06155">
    <property type="entry name" value="GBBH-like_N"/>
    <property type="match status" value="1"/>
</dbReference>
<dbReference type="Proteomes" id="UP000199400">
    <property type="component" value="Unassembled WGS sequence"/>
</dbReference>
<evidence type="ECO:0000256" key="1">
    <source>
        <dbReference type="ARBA" id="ARBA00022723"/>
    </source>
</evidence>
<organism evidence="4 5">
    <name type="scientific">Nannocystis exedens</name>
    <dbReference type="NCBI Taxonomy" id="54"/>
    <lineage>
        <taxon>Bacteria</taxon>
        <taxon>Pseudomonadati</taxon>
        <taxon>Myxococcota</taxon>
        <taxon>Polyangia</taxon>
        <taxon>Nannocystales</taxon>
        <taxon>Nannocystaceae</taxon>
        <taxon>Nannocystis</taxon>
    </lineage>
</organism>
<dbReference type="EMBL" id="FOMX01000007">
    <property type="protein sequence ID" value="SFE02650.1"/>
    <property type="molecule type" value="Genomic_DNA"/>
</dbReference>
<dbReference type="AlphaFoldDB" id="A0A1I1XBA6"/>
<dbReference type="InterPro" id="IPR010376">
    <property type="entry name" value="GBBH-like_N"/>
</dbReference>
<feature type="domain" description="Gamma-butyrobetaine hydroxylase-like N-terminal" evidence="3">
    <location>
        <begin position="8"/>
        <end position="89"/>
    </location>
</feature>
<sequence>MVPVDIAHHVKEAVLEVTWDDGSVSRLSAALLRGWCPCATCQGHSPGLRFHEPPAGVTIAELHEVGAYALGIRFSDGHDNGIYSWPHLRWIAAYGQQG</sequence>
<reference evidence="5" key="1">
    <citation type="submission" date="2016-10" db="EMBL/GenBank/DDBJ databases">
        <authorList>
            <person name="Varghese N."/>
            <person name="Submissions S."/>
        </authorList>
    </citation>
    <scope>NUCLEOTIDE SEQUENCE [LARGE SCALE GENOMIC DNA]</scope>
    <source>
        <strain evidence="5">ATCC 25963</strain>
    </source>
</reference>
<protein>
    <submittedName>
        <fullName evidence="4">DUF971 family protein</fullName>
    </submittedName>
</protein>
<dbReference type="PANTHER" id="PTHR35303">
    <property type="entry name" value="OS02G0197800 PROTEIN"/>
    <property type="match status" value="1"/>
</dbReference>
<evidence type="ECO:0000313" key="4">
    <source>
        <dbReference type="EMBL" id="SFE02650.1"/>
    </source>
</evidence>
<dbReference type="Gene3D" id="3.30.2020.30">
    <property type="match status" value="1"/>
</dbReference>
<dbReference type="InterPro" id="IPR038492">
    <property type="entry name" value="GBBH-like_N_sf"/>
</dbReference>
<evidence type="ECO:0000313" key="5">
    <source>
        <dbReference type="Proteomes" id="UP000199400"/>
    </source>
</evidence>
<evidence type="ECO:0000259" key="3">
    <source>
        <dbReference type="Pfam" id="PF06155"/>
    </source>
</evidence>
<evidence type="ECO:0000256" key="2">
    <source>
        <dbReference type="ARBA" id="ARBA00023004"/>
    </source>
</evidence>
<accession>A0A1I1XBA6</accession>
<keyword evidence="1" id="KW-0479">Metal-binding</keyword>
<name>A0A1I1XBA6_9BACT</name>
<gene>
    <name evidence="4" type="ORF">SAMN02745121_02740</name>
</gene>
<proteinExistence type="predicted"/>
<keyword evidence="5" id="KW-1185">Reference proteome</keyword>
<keyword evidence="2" id="KW-0408">Iron</keyword>
<dbReference type="RefSeq" id="WP_096328892.1">
    <property type="nucleotide sequence ID" value="NZ_FOMX01000007.1"/>
</dbReference>
<dbReference type="STRING" id="54.SAMN02745121_02740"/>
<dbReference type="GO" id="GO:0046872">
    <property type="term" value="F:metal ion binding"/>
    <property type="evidence" value="ECO:0007669"/>
    <property type="project" value="UniProtKB-KW"/>
</dbReference>